<gene>
    <name evidence="4" type="ORF">GCM10007173_29070</name>
</gene>
<dbReference type="GeneID" id="303305253"/>
<dbReference type="InterPro" id="IPR045078">
    <property type="entry name" value="TST/MPST-like"/>
</dbReference>
<dbReference type="CDD" id="cd01448">
    <property type="entry name" value="TST_Repeat_1"/>
    <property type="match status" value="1"/>
</dbReference>
<evidence type="ECO:0000256" key="2">
    <source>
        <dbReference type="ARBA" id="ARBA00022737"/>
    </source>
</evidence>
<evidence type="ECO:0000259" key="3">
    <source>
        <dbReference type="PROSITE" id="PS50206"/>
    </source>
</evidence>
<dbReference type="InterPro" id="IPR036873">
    <property type="entry name" value="Rhodanese-like_dom_sf"/>
</dbReference>
<keyword evidence="2" id="KW-0677">Repeat</keyword>
<comment type="caution">
    <text evidence="4">The sequence shown here is derived from an EMBL/GenBank/DDBJ whole genome shotgun (WGS) entry which is preliminary data.</text>
</comment>
<dbReference type="PANTHER" id="PTHR11364:SF27">
    <property type="entry name" value="SULFURTRANSFERASE"/>
    <property type="match status" value="1"/>
</dbReference>
<dbReference type="SUPFAM" id="SSF52821">
    <property type="entry name" value="Rhodanese/Cell cycle control phosphatase"/>
    <property type="match status" value="2"/>
</dbReference>
<proteinExistence type="predicted"/>
<dbReference type="Gene3D" id="3.40.250.10">
    <property type="entry name" value="Rhodanese-like domain"/>
    <property type="match status" value="2"/>
</dbReference>
<dbReference type="SMART" id="SM00450">
    <property type="entry name" value="RHOD"/>
    <property type="match status" value="2"/>
</dbReference>
<name>A0ABQ2DR74_9MICC</name>
<dbReference type="Pfam" id="PF00581">
    <property type="entry name" value="Rhodanese"/>
    <property type="match status" value="2"/>
</dbReference>
<dbReference type="RefSeq" id="WP_096256421.1">
    <property type="nucleotide sequence ID" value="NZ_BMKX01000008.1"/>
</dbReference>
<evidence type="ECO:0000313" key="5">
    <source>
        <dbReference type="Proteomes" id="UP000606115"/>
    </source>
</evidence>
<feature type="domain" description="Rhodanese" evidence="3">
    <location>
        <begin position="160"/>
        <end position="276"/>
    </location>
</feature>
<dbReference type="PROSITE" id="PS50206">
    <property type="entry name" value="RHODANESE_3"/>
    <property type="match status" value="2"/>
</dbReference>
<feature type="domain" description="Rhodanese" evidence="3">
    <location>
        <begin position="15"/>
        <end position="134"/>
    </location>
</feature>
<sequence>MKPLISASELAARLAEPTLVLLDVRWVLGRTDGKAHYAAQHIPGAVFVDLDTELSGTTTTTHSGRHPLPTPAEFEASARRWGIGQDSSVVIYDDSGALAAARAWWLLRHADFDQVAVLDGGLDAYKELGGQLASGEENNPPGDVQLSWGAMPVLDFAQLEGFTGTLIDSRATARYLGIEEPIDPVAGHIPGARNRPTTDNLDAQAKFLPPADLARAFQTLQQGAKTAGDDARLAAYCGSGVTACHQVLAGAQAGLQIALYPGSWSQYCSYPQAPVTTSDEQHRH</sequence>
<dbReference type="Proteomes" id="UP000606115">
    <property type="component" value="Unassembled WGS sequence"/>
</dbReference>
<accession>A0ABQ2DR74</accession>
<protein>
    <submittedName>
        <fullName evidence="4">Sulfurtransferase</fullName>
    </submittedName>
</protein>
<evidence type="ECO:0000256" key="1">
    <source>
        <dbReference type="ARBA" id="ARBA00022679"/>
    </source>
</evidence>
<dbReference type="PANTHER" id="PTHR11364">
    <property type="entry name" value="THIOSULFATE SULFERTANSFERASE"/>
    <property type="match status" value="1"/>
</dbReference>
<dbReference type="EMBL" id="BMKX01000008">
    <property type="protein sequence ID" value="GGJ68525.1"/>
    <property type="molecule type" value="Genomic_DNA"/>
</dbReference>
<dbReference type="PROSITE" id="PS00380">
    <property type="entry name" value="RHODANESE_1"/>
    <property type="match status" value="1"/>
</dbReference>
<keyword evidence="5" id="KW-1185">Reference proteome</keyword>
<organism evidence="4 5">
    <name type="scientific">Glutamicibacter ardleyensis</name>
    <dbReference type="NCBI Taxonomy" id="225894"/>
    <lineage>
        <taxon>Bacteria</taxon>
        <taxon>Bacillati</taxon>
        <taxon>Actinomycetota</taxon>
        <taxon>Actinomycetes</taxon>
        <taxon>Micrococcales</taxon>
        <taxon>Micrococcaceae</taxon>
        <taxon>Glutamicibacter</taxon>
    </lineage>
</organism>
<keyword evidence="1" id="KW-0808">Transferase</keyword>
<reference evidence="5" key="1">
    <citation type="journal article" date="2019" name="Int. J. Syst. Evol. Microbiol.">
        <title>The Global Catalogue of Microorganisms (GCM) 10K type strain sequencing project: providing services to taxonomists for standard genome sequencing and annotation.</title>
        <authorList>
            <consortium name="The Broad Institute Genomics Platform"/>
            <consortium name="The Broad Institute Genome Sequencing Center for Infectious Disease"/>
            <person name="Wu L."/>
            <person name="Ma J."/>
        </authorList>
    </citation>
    <scope>NUCLEOTIDE SEQUENCE [LARGE SCALE GENOMIC DNA]</scope>
    <source>
        <strain evidence="5">CGMCC 1.3685</strain>
    </source>
</reference>
<dbReference type="CDD" id="cd01449">
    <property type="entry name" value="TST_Repeat_2"/>
    <property type="match status" value="1"/>
</dbReference>
<evidence type="ECO:0000313" key="4">
    <source>
        <dbReference type="EMBL" id="GGJ68525.1"/>
    </source>
</evidence>
<dbReference type="InterPro" id="IPR001763">
    <property type="entry name" value="Rhodanese-like_dom"/>
</dbReference>
<dbReference type="InterPro" id="IPR001307">
    <property type="entry name" value="Thiosulphate_STrfase_CS"/>
</dbReference>